<name>L0GV97_9GAMM</name>
<proteinExistence type="predicted"/>
<accession>L0GV97</accession>
<evidence type="ECO:0000313" key="1">
    <source>
        <dbReference type="EMBL" id="AGA90678.1"/>
    </source>
</evidence>
<reference evidence="1 2" key="1">
    <citation type="submission" date="2011-09" db="EMBL/GenBank/DDBJ databases">
        <title>Complete sequence of chromosome of Thioflavicoccus mobilis 8321.</title>
        <authorList>
            <consortium name="US DOE Joint Genome Institute"/>
            <person name="Lucas S."/>
            <person name="Han J."/>
            <person name="Lapidus A."/>
            <person name="Cheng J.-F."/>
            <person name="Goodwin L."/>
            <person name="Pitluck S."/>
            <person name="Peters L."/>
            <person name="Ovchinnikova G."/>
            <person name="Lu M."/>
            <person name="Detter J.C."/>
            <person name="Han C."/>
            <person name="Tapia R."/>
            <person name="Land M."/>
            <person name="Hauser L."/>
            <person name="Kyrpides N."/>
            <person name="Ivanova N."/>
            <person name="Pagani I."/>
            <person name="Vogl K."/>
            <person name="Liu Z."/>
            <person name="Imhoff J."/>
            <person name="Thiel V."/>
            <person name="Frigaard N.-U."/>
            <person name="Bryant D."/>
            <person name="Woyke T."/>
        </authorList>
    </citation>
    <scope>NUCLEOTIDE SEQUENCE [LARGE SCALE GENOMIC DNA]</scope>
    <source>
        <strain evidence="1 2">8321</strain>
    </source>
</reference>
<dbReference type="EMBL" id="CP003051">
    <property type="protein sequence ID" value="AGA90678.1"/>
    <property type="molecule type" value="Genomic_DNA"/>
</dbReference>
<keyword evidence="2" id="KW-1185">Reference proteome</keyword>
<evidence type="ECO:0000313" key="2">
    <source>
        <dbReference type="Proteomes" id="UP000010816"/>
    </source>
</evidence>
<protein>
    <submittedName>
        <fullName evidence="1">Uncharacterized protein</fullName>
    </submittedName>
</protein>
<sequence>MSSHMIAAVLLALLWVKGLRLTPRRHPPDKPDHPHHNPRMFPGDLQPVRLTLRCLMLCKKLPYRWNKLGRNFNHRLT</sequence>
<dbReference type="KEGG" id="tmb:Thimo_1913"/>
<organism evidence="1 2">
    <name type="scientific">Thioflavicoccus mobilis 8321</name>
    <dbReference type="NCBI Taxonomy" id="765912"/>
    <lineage>
        <taxon>Bacteria</taxon>
        <taxon>Pseudomonadati</taxon>
        <taxon>Pseudomonadota</taxon>
        <taxon>Gammaproteobacteria</taxon>
        <taxon>Chromatiales</taxon>
        <taxon>Chromatiaceae</taxon>
        <taxon>Thioflavicoccus</taxon>
    </lineage>
</organism>
<dbReference type="AlphaFoldDB" id="L0GV97"/>
<dbReference type="Proteomes" id="UP000010816">
    <property type="component" value="Chromosome"/>
</dbReference>
<gene>
    <name evidence="1" type="ORF">Thimo_1913</name>
</gene>
<dbReference type="HOGENOM" id="CLU_2636922_0_0_6"/>